<dbReference type="OrthoDB" id="291048at2759"/>
<gene>
    <name evidence="1" type="ORF">PSON_ATCC_30995.1.T0130409</name>
</gene>
<organism evidence="1 2">
    <name type="scientific">Paramecium sonneborni</name>
    <dbReference type="NCBI Taxonomy" id="65129"/>
    <lineage>
        <taxon>Eukaryota</taxon>
        <taxon>Sar</taxon>
        <taxon>Alveolata</taxon>
        <taxon>Ciliophora</taxon>
        <taxon>Intramacronucleata</taxon>
        <taxon>Oligohymenophorea</taxon>
        <taxon>Peniculida</taxon>
        <taxon>Parameciidae</taxon>
        <taxon>Paramecium</taxon>
    </lineage>
</organism>
<dbReference type="EMBL" id="CAJJDN010000013">
    <property type="protein sequence ID" value="CAD8059703.1"/>
    <property type="molecule type" value="Genomic_DNA"/>
</dbReference>
<protein>
    <submittedName>
        <fullName evidence="1">Uncharacterized protein</fullName>
    </submittedName>
</protein>
<evidence type="ECO:0000313" key="1">
    <source>
        <dbReference type="EMBL" id="CAD8059703.1"/>
    </source>
</evidence>
<comment type="caution">
    <text evidence="1">The sequence shown here is derived from an EMBL/GenBank/DDBJ whole genome shotgun (WGS) entry which is preliminary data.</text>
</comment>
<evidence type="ECO:0000313" key="2">
    <source>
        <dbReference type="Proteomes" id="UP000692954"/>
    </source>
</evidence>
<name>A0A8S1L2P1_9CILI</name>
<dbReference type="Proteomes" id="UP000692954">
    <property type="component" value="Unassembled WGS sequence"/>
</dbReference>
<keyword evidence="2" id="KW-1185">Reference proteome</keyword>
<dbReference type="AlphaFoldDB" id="A0A8S1L2P1"/>
<reference evidence="1" key="1">
    <citation type="submission" date="2021-01" db="EMBL/GenBank/DDBJ databases">
        <authorList>
            <consortium name="Genoscope - CEA"/>
            <person name="William W."/>
        </authorList>
    </citation>
    <scope>NUCLEOTIDE SEQUENCE</scope>
</reference>
<accession>A0A8S1L2P1</accession>
<proteinExistence type="predicted"/>
<sequence length="310" mass="36111">MLNQSKYSPINSSRYQKSIDNLGFSNSQVTTQMNKRQLTEFRKEVRNNILNREPFKEHQDKPNIYFGNWGQTDRTILNNSQYFSEPLSQKRQPTSKISGGLNFNEIFSNKRFENQSKAISSNKIKQVEKAPLIQNKFDSFFDNSFTKPSRINNTLGSGYKESPQKSQIRLERFKSWDTKLDVQLKLQNKSITNKIGEQPSIYKQLNEVKQGGFTSIYTPTLSVKNRNNVRDYNQFQDICNLTPKQNLLQSPQFTNKKIEKIPLTDVVRMTSHFSSLSTQEIKKVSSGYFQELINLQQSLQRMIRLGTNIY</sequence>